<keyword evidence="5 9" id="KW-0808">Transferase</keyword>
<dbReference type="InterPro" id="IPR005304">
    <property type="entry name" value="Rbsml_bgen_MeTrfase_EMG1/NEP1"/>
</dbReference>
<dbReference type="Pfam" id="PF03587">
    <property type="entry name" value="EMG1"/>
    <property type="match status" value="1"/>
</dbReference>
<dbReference type="EMBL" id="JBDODL010000135">
    <property type="protein sequence ID" value="MES1918830.1"/>
    <property type="molecule type" value="Genomic_DNA"/>
</dbReference>
<dbReference type="CDD" id="cd18088">
    <property type="entry name" value="Nep1-like"/>
    <property type="match status" value="1"/>
</dbReference>
<protein>
    <submittedName>
        <fullName evidence="9">18S rRNA pseudouridine methyltransferase</fullName>
        <ecNumber evidence="9">2.1.1.260</ecNumber>
    </submittedName>
</protein>
<accession>A0ABV2AGL4</accession>
<comment type="similarity">
    <text evidence="1">Belongs to the class IV-like SAM-binding methyltransferase superfamily. RNA methyltransferase NEP1 family.</text>
</comment>
<dbReference type="PANTHER" id="PTHR12636">
    <property type="entry name" value="NEP1/MRA1"/>
    <property type="match status" value="1"/>
</dbReference>
<dbReference type="PANTHER" id="PTHR12636:SF5">
    <property type="entry name" value="RIBOSOMAL RNA SMALL SUBUNIT METHYLTRANSFERASE NEP1"/>
    <property type="match status" value="1"/>
</dbReference>
<evidence type="ECO:0000256" key="5">
    <source>
        <dbReference type="ARBA" id="ARBA00022679"/>
    </source>
</evidence>
<keyword evidence="8" id="KW-0694">RNA-binding</keyword>
<dbReference type="EC" id="2.1.1.260" evidence="9"/>
<keyword evidence="3" id="KW-0698">rRNA processing</keyword>
<dbReference type="InterPro" id="IPR029028">
    <property type="entry name" value="Alpha/beta_knot_MTases"/>
</dbReference>
<organism evidence="9 10">
    <name type="scientific">Bonamia ostreae</name>
    <dbReference type="NCBI Taxonomy" id="126728"/>
    <lineage>
        <taxon>Eukaryota</taxon>
        <taxon>Sar</taxon>
        <taxon>Rhizaria</taxon>
        <taxon>Endomyxa</taxon>
        <taxon>Ascetosporea</taxon>
        <taxon>Haplosporida</taxon>
        <taxon>Bonamia</taxon>
    </lineage>
</organism>
<name>A0ABV2AGL4_9EUKA</name>
<dbReference type="Gene3D" id="3.40.1280.10">
    <property type="match status" value="1"/>
</dbReference>
<keyword evidence="10" id="KW-1185">Reference proteome</keyword>
<evidence type="ECO:0000256" key="6">
    <source>
        <dbReference type="ARBA" id="ARBA00022691"/>
    </source>
</evidence>
<keyword evidence="4 9" id="KW-0489">Methyltransferase</keyword>
<proteinExistence type="inferred from homology"/>
<dbReference type="GO" id="GO:0032259">
    <property type="term" value="P:methylation"/>
    <property type="evidence" value="ECO:0007669"/>
    <property type="project" value="UniProtKB-KW"/>
</dbReference>
<keyword evidence="2" id="KW-0690">Ribosome biogenesis</keyword>
<evidence type="ECO:0000256" key="3">
    <source>
        <dbReference type="ARBA" id="ARBA00022552"/>
    </source>
</evidence>
<evidence type="ECO:0000256" key="2">
    <source>
        <dbReference type="ARBA" id="ARBA00022517"/>
    </source>
</evidence>
<evidence type="ECO:0000256" key="4">
    <source>
        <dbReference type="ARBA" id="ARBA00022603"/>
    </source>
</evidence>
<evidence type="ECO:0000256" key="7">
    <source>
        <dbReference type="ARBA" id="ARBA00022730"/>
    </source>
</evidence>
<evidence type="ECO:0000256" key="1">
    <source>
        <dbReference type="ARBA" id="ARBA00008115"/>
    </source>
</evidence>
<evidence type="ECO:0000313" key="9">
    <source>
        <dbReference type="EMBL" id="MES1918830.1"/>
    </source>
</evidence>
<evidence type="ECO:0000313" key="10">
    <source>
        <dbReference type="Proteomes" id="UP001439008"/>
    </source>
</evidence>
<dbReference type="GO" id="GO:0008168">
    <property type="term" value="F:methyltransferase activity"/>
    <property type="evidence" value="ECO:0007669"/>
    <property type="project" value="UniProtKB-KW"/>
</dbReference>
<sequence length="223" mass="25003">MTKTHKITKMGKAPKPPKIHILLLNASLETLKTKNGFELLDCDAHRSILLKLKKDPNLFRPDIVHQCLLTLLDSPLNKSEKISIFVSTQKNVLIKINSKTRLPRTFRRFSGLMAQLLHKRKIRAAENKEVKLIQIIKNPITNHLPTNCLKIGTAMSGKLVKLSEFLPSLPRNSPVLWTIGAMAHGEARADFEEKSVSLSEFALSAATALSRICCSYEEFLGIL</sequence>
<gene>
    <name evidence="9" type="primary">EMG1</name>
    <name evidence="9" type="ORF">MHBO_000730</name>
</gene>
<reference evidence="9 10" key="1">
    <citation type="journal article" date="2024" name="BMC Biol.">
        <title>Comparative genomics of Ascetosporea gives new insight into the evolutionary basis for animal parasitism in Rhizaria.</title>
        <authorList>
            <person name="Hiltunen Thoren M."/>
            <person name="Onut-Brannstrom I."/>
            <person name="Alfjorden A."/>
            <person name="Peckova H."/>
            <person name="Swords F."/>
            <person name="Hooper C."/>
            <person name="Holzer A.S."/>
            <person name="Bass D."/>
            <person name="Burki F."/>
        </authorList>
    </citation>
    <scope>NUCLEOTIDE SEQUENCE [LARGE SCALE GENOMIC DNA]</scope>
    <source>
        <strain evidence="9">20-A016</strain>
    </source>
</reference>
<dbReference type="SUPFAM" id="SSF75217">
    <property type="entry name" value="alpha/beta knot"/>
    <property type="match status" value="1"/>
</dbReference>
<evidence type="ECO:0000256" key="8">
    <source>
        <dbReference type="ARBA" id="ARBA00022884"/>
    </source>
</evidence>
<comment type="caution">
    <text evidence="9">The sequence shown here is derived from an EMBL/GenBank/DDBJ whole genome shotgun (WGS) entry which is preliminary data.</text>
</comment>
<keyword evidence="6" id="KW-0949">S-adenosyl-L-methionine</keyword>
<keyword evidence="7" id="KW-0699">rRNA-binding</keyword>
<dbReference type="InterPro" id="IPR029026">
    <property type="entry name" value="tRNA_m1G_MTases_N"/>
</dbReference>
<dbReference type="Proteomes" id="UP001439008">
    <property type="component" value="Unassembled WGS sequence"/>
</dbReference>